<dbReference type="NCBIfam" id="NF001393">
    <property type="entry name" value="PRK00281.2-4"/>
    <property type="match status" value="1"/>
</dbReference>
<keyword evidence="14" id="KW-0961">Cell wall biogenesis/degradation</keyword>
<dbReference type="EC" id="3.6.1.27" evidence="3 14"/>
<comment type="miscellaneous">
    <text evidence="14">Bacitracin is thought to be involved in the inhibition of peptidoglycan synthesis by sequestering undecaprenyl diphosphate, thereby reducing the pool of lipid carrier available.</text>
</comment>
<dbReference type="PANTHER" id="PTHR30622:SF4">
    <property type="entry name" value="UNDECAPRENYL-DIPHOSPHATASE"/>
    <property type="match status" value="1"/>
</dbReference>
<evidence type="ECO:0000256" key="12">
    <source>
        <dbReference type="ARBA" id="ARBA00032932"/>
    </source>
</evidence>
<comment type="similarity">
    <text evidence="2 14">Belongs to the UppP family.</text>
</comment>
<accession>A0A917GNM8</accession>
<reference evidence="15" key="1">
    <citation type="journal article" date="2014" name="Int. J. Syst. Evol. Microbiol.">
        <title>Complete genome sequence of Corynebacterium casei LMG S-19264T (=DSM 44701T), isolated from a smear-ripened cheese.</title>
        <authorList>
            <consortium name="US DOE Joint Genome Institute (JGI-PGF)"/>
            <person name="Walter F."/>
            <person name="Albersmeier A."/>
            <person name="Kalinowski J."/>
            <person name="Ruckert C."/>
        </authorList>
    </citation>
    <scope>NUCLEOTIDE SEQUENCE</scope>
    <source>
        <strain evidence="15">CGMCC 1.15425</strain>
    </source>
</reference>
<feature type="transmembrane region" description="Helical" evidence="14">
    <location>
        <begin position="214"/>
        <end position="238"/>
    </location>
</feature>
<dbReference type="OrthoDB" id="9808289at2"/>
<keyword evidence="8 14" id="KW-1133">Transmembrane helix</keyword>
<evidence type="ECO:0000256" key="11">
    <source>
        <dbReference type="ARBA" id="ARBA00032707"/>
    </source>
</evidence>
<dbReference type="GO" id="GO:0046677">
    <property type="term" value="P:response to antibiotic"/>
    <property type="evidence" value="ECO:0007669"/>
    <property type="project" value="UniProtKB-UniRule"/>
</dbReference>
<dbReference type="GO" id="GO:0005886">
    <property type="term" value="C:plasma membrane"/>
    <property type="evidence" value="ECO:0007669"/>
    <property type="project" value="UniProtKB-SubCell"/>
</dbReference>
<dbReference type="GO" id="GO:0008360">
    <property type="term" value="P:regulation of cell shape"/>
    <property type="evidence" value="ECO:0007669"/>
    <property type="project" value="UniProtKB-KW"/>
</dbReference>
<keyword evidence="9 14" id="KW-0472">Membrane</keyword>
<evidence type="ECO:0000313" key="16">
    <source>
        <dbReference type="Proteomes" id="UP000627715"/>
    </source>
</evidence>
<evidence type="ECO:0000256" key="14">
    <source>
        <dbReference type="HAMAP-Rule" id="MF_01006"/>
    </source>
</evidence>
<reference evidence="15" key="2">
    <citation type="submission" date="2020-09" db="EMBL/GenBank/DDBJ databases">
        <authorList>
            <person name="Sun Q."/>
            <person name="Zhou Y."/>
        </authorList>
    </citation>
    <scope>NUCLEOTIDE SEQUENCE</scope>
    <source>
        <strain evidence="15">CGMCC 1.15425</strain>
    </source>
</reference>
<feature type="transmembrane region" description="Helical" evidence="14">
    <location>
        <begin position="244"/>
        <end position="264"/>
    </location>
</feature>
<comment type="caution">
    <text evidence="15">The sequence shown here is derived from an EMBL/GenBank/DDBJ whole genome shotgun (WGS) entry which is preliminary data.</text>
</comment>
<evidence type="ECO:0000256" key="7">
    <source>
        <dbReference type="ARBA" id="ARBA00022801"/>
    </source>
</evidence>
<evidence type="ECO:0000256" key="10">
    <source>
        <dbReference type="ARBA" id="ARBA00023251"/>
    </source>
</evidence>
<keyword evidence="10 14" id="KW-0046">Antibiotic resistance</keyword>
<comment type="function">
    <text evidence="14">Catalyzes the dephosphorylation of undecaprenyl diphosphate (UPP). Confers resistance to bacitracin.</text>
</comment>
<organism evidence="15 16">
    <name type="scientific">Pseudohongiella nitratireducens</name>
    <dbReference type="NCBI Taxonomy" id="1768907"/>
    <lineage>
        <taxon>Bacteria</taxon>
        <taxon>Pseudomonadati</taxon>
        <taxon>Pseudomonadota</taxon>
        <taxon>Gammaproteobacteria</taxon>
        <taxon>Pseudomonadales</taxon>
        <taxon>Pseudohongiellaceae</taxon>
        <taxon>Pseudohongiella</taxon>
    </lineage>
</organism>
<dbReference type="EMBL" id="BMIY01000003">
    <property type="protein sequence ID" value="GGG51991.1"/>
    <property type="molecule type" value="Genomic_DNA"/>
</dbReference>
<keyword evidence="6 14" id="KW-0812">Transmembrane</keyword>
<protein>
    <recommendedName>
        <fullName evidence="4 14">Undecaprenyl-diphosphatase</fullName>
        <ecNumber evidence="3 14">3.6.1.27</ecNumber>
    </recommendedName>
    <alternativeName>
        <fullName evidence="12 14">Bacitracin resistance protein</fullName>
    </alternativeName>
    <alternativeName>
        <fullName evidence="11 14">Undecaprenyl pyrophosphate phosphatase</fullName>
    </alternativeName>
</protein>
<dbReference type="InterPro" id="IPR003824">
    <property type="entry name" value="UppP"/>
</dbReference>
<evidence type="ECO:0000256" key="1">
    <source>
        <dbReference type="ARBA" id="ARBA00004651"/>
    </source>
</evidence>
<dbReference type="AlphaFoldDB" id="A0A917GNM8"/>
<comment type="subcellular location">
    <subcellularLocation>
        <location evidence="1 14">Cell membrane</location>
        <topology evidence="1 14">Multi-pass membrane protein</topology>
    </subcellularLocation>
</comment>
<dbReference type="Pfam" id="PF02673">
    <property type="entry name" value="BacA"/>
    <property type="match status" value="1"/>
</dbReference>
<evidence type="ECO:0000256" key="4">
    <source>
        <dbReference type="ARBA" id="ARBA00021581"/>
    </source>
</evidence>
<keyword evidence="14" id="KW-0573">Peptidoglycan synthesis</keyword>
<dbReference type="PANTHER" id="PTHR30622">
    <property type="entry name" value="UNDECAPRENYL-DIPHOSPHATASE"/>
    <property type="match status" value="1"/>
</dbReference>
<evidence type="ECO:0000256" key="13">
    <source>
        <dbReference type="ARBA" id="ARBA00047594"/>
    </source>
</evidence>
<keyword evidence="16" id="KW-1185">Reference proteome</keyword>
<gene>
    <name evidence="15" type="primary">uppP1</name>
    <name evidence="14" type="synonym">uppP</name>
    <name evidence="15" type="ORF">GCM10011403_06420</name>
</gene>
<dbReference type="RefSeq" id="WP_068809773.1">
    <property type="nucleotide sequence ID" value="NZ_BMIY01000003.1"/>
</dbReference>
<dbReference type="HAMAP" id="MF_01006">
    <property type="entry name" value="Undec_diphosphatase"/>
    <property type="match status" value="1"/>
</dbReference>
<evidence type="ECO:0000256" key="3">
    <source>
        <dbReference type="ARBA" id="ARBA00012374"/>
    </source>
</evidence>
<feature type="transmembrane region" description="Helical" evidence="14">
    <location>
        <begin position="83"/>
        <end position="103"/>
    </location>
</feature>
<evidence type="ECO:0000256" key="5">
    <source>
        <dbReference type="ARBA" id="ARBA00022475"/>
    </source>
</evidence>
<evidence type="ECO:0000256" key="8">
    <source>
        <dbReference type="ARBA" id="ARBA00022989"/>
    </source>
</evidence>
<evidence type="ECO:0000313" key="15">
    <source>
        <dbReference type="EMBL" id="GGG51991.1"/>
    </source>
</evidence>
<dbReference type="GO" id="GO:0050380">
    <property type="term" value="F:undecaprenyl-diphosphatase activity"/>
    <property type="evidence" value="ECO:0007669"/>
    <property type="project" value="UniProtKB-UniRule"/>
</dbReference>
<keyword evidence="14" id="KW-0133">Cell shape</keyword>
<evidence type="ECO:0000256" key="2">
    <source>
        <dbReference type="ARBA" id="ARBA00010621"/>
    </source>
</evidence>
<keyword evidence="7 14" id="KW-0378">Hydrolase</keyword>
<sequence length="265" mass="29059">MDWLQIVVLSLIQGLTEFLPISSSAHLILVPALTDWDDQGLAFDVALHFGSLLAVIWYFRSALSAMVVSWLNSIRFRKLDDDARLAWGVGLATIPVGLAGLLLNDWISTTMRSPLYLAAGLIVFGVVLAWADWRPHGQRSEYQLNWRDVALIGLAQALALFPGTSRSGITITAALLLGFNREAAARFSFLLSIPVIVLATGLESVELLGSGNAFDWQAMLAGTVLSGITAYVCIYFFLAFIQRIGMQPFVAYRLILGIILLLIYL</sequence>
<comment type="catalytic activity">
    <reaction evidence="13 14">
        <text>di-trans,octa-cis-undecaprenyl diphosphate + H2O = di-trans,octa-cis-undecaprenyl phosphate + phosphate + H(+)</text>
        <dbReference type="Rhea" id="RHEA:28094"/>
        <dbReference type="ChEBI" id="CHEBI:15377"/>
        <dbReference type="ChEBI" id="CHEBI:15378"/>
        <dbReference type="ChEBI" id="CHEBI:43474"/>
        <dbReference type="ChEBI" id="CHEBI:58405"/>
        <dbReference type="ChEBI" id="CHEBI:60392"/>
        <dbReference type="EC" id="3.6.1.27"/>
    </reaction>
</comment>
<name>A0A917GNM8_9GAMM</name>
<proteinExistence type="inferred from homology"/>
<dbReference type="GO" id="GO:0071555">
    <property type="term" value="P:cell wall organization"/>
    <property type="evidence" value="ECO:0007669"/>
    <property type="project" value="UniProtKB-KW"/>
</dbReference>
<feature type="transmembrane region" description="Helical" evidence="14">
    <location>
        <begin position="183"/>
        <end position="202"/>
    </location>
</feature>
<dbReference type="Proteomes" id="UP000627715">
    <property type="component" value="Unassembled WGS sequence"/>
</dbReference>
<keyword evidence="5 14" id="KW-1003">Cell membrane</keyword>
<feature type="transmembrane region" description="Helical" evidence="14">
    <location>
        <begin position="115"/>
        <end position="133"/>
    </location>
</feature>
<evidence type="ECO:0000256" key="9">
    <source>
        <dbReference type="ARBA" id="ARBA00023136"/>
    </source>
</evidence>
<evidence type="ECO:0000256" key="6">
    <source>
        <dbReference type="ARBA" id="ARBA00022692"/>
    </source>
</evidence>
<dbReference type="NCBIfam" id="TIGR00753">
    <property type="entry name" value="undec_PP_bacA"/>
    <property type="match status" value="1"/>
</dbReference>
<dbReference type="GO" id="GO:0009252">
    <property type="term" value="P:peptidoglycan biosynthetic process"/>
    <property type="evidence" value="ECO:0007669"/>
    <property type="project" value="UniProtKB-KW"/>
</dbReference>
<feature type="transmembrane region" description="Helical" evidence="14">
    <location>
        <begin position="48"/>
        <end position="71"/>
    </location>
</feature>